<evidence type="ECO:0000256" key="1">
    <source>
        <dbReference type="ARBA" id="ARBA00006738"/>
    </source>
</evidence>
<keyword evidence="3" id="KW-0378">Hydrolase</keyword>
<evidence type="ECO:0000313" key="3">
    <source>
        <dbReference type="EMBL" id="SDX60657.1"/>
    </source>
</evidence>
<dbReference type="Pfam" id="PF02021">
    <property type="entry name" value="UPF0102"/>
    <property type="match status" value="1"/>
</dbReference>
<protein>
    <recommendedName>
        <fullName evidence="2">UPF0102 protein SAMN05444411_10736</fullName>
    </recommendedName>
</protein>
<dbReference type="OrthoDB" id="9802516at2"/>
<dbReference type="Proteomes" id="UP000199595">
    <property type="component" value="Unassembled WGS sequence"/>
</dbReference>
<dbReference type="GO" id="GO:0003676">
    <property type="term" value="F:nucleic acid binding"/>
    <property type="evidence" value="ECO:0007669"/>
    <property type="project" value="InterPro"/>
</dbReference>
<evidence type="ECO:0000313" key="4">
    <source>
        <dbReference type="Proteomes" id="UP000199595"/>
    </source>
</evidence>
<dbReference type="PANTHER" id="PTHR34039">
    <property type="entry name" value="UPF0102 PROTEIN YRAN"/>
    <property type="match status" value="1"/>
</dbReference>
<dbReference type="SUPFAM" id="SSF52980">
    <property type="entry name" value="Restriction endonuclease-like"/>
    <property type="match status" value="1"/>
</dbReference>
<comment type="similarity">
    <text evidence="1 2">Belongs to the UPF0102 family.</text>
</comment>
<keyword evidence="3" id="KW-0540">Nuclease</keyword>
<gene>
    <name evidence="3" type="ORF">SAMN05444411_10736</name>
</gene>
<reference evidence="4" key="1">
    <citation type="submission" date="2016-10" db="EMBL/GenBank/DDBJ databases">
        <authorList>
            <person name="Varghese N."/>
            <person name="Submissions S."/>
        </authorList>
    </citation>
    <scope>NUCLEOTIDE SEQUENCE [LARGE SCALE GENOMIC DNA]</scope>
    <source>
        <strain evidence="4">DSM 24956</strain>
    </source>
</reference>
<keyword evidence="3" id="KW-0255">Endonuclease</keyword>
<dbReference type="STRING" id="762486.SAMN05444411_10736"/>
<name>A0A1H3D2P5_9FLAO</name>
<proteinExistence type="inferred from homology"/>
<dbReference type="HAMAP" id="MF_00048">
    <property type="entry name" value="UPF0102"/>
    <property type="match status" value="1"/>
</dbReference>
<dbReference type="PANTHER" id="PTHR34039:SF1">
    <property type="entry name" value="UPF0102 PROTEIN YRAN"/>
    <property type="match status" value="1"/>
</dbReference>
<dbReference type="CDD" id="cd20736">
    <property type="entry name" value="PoNe_Nuclease"/>
    <property type="match status" value="1"/>
</dbReference>
<dbReference type="RefSeq" id="WP_090124039.1">
    <property type="nucleotide sequence ID" value="NZ_FNNJ01000007.1"/>
</dbReference>
<keyword evidence="4" id="KW-1185">Reference proteome</keyword>
<organism evidence="3 4">
    <name type="scientific">Lutibacter oricola</name>
    <dbReference type="NCBI Taxonomy" id="762486"/>
    <lineage>
        <taxon>Bacteria</taxon>
        <taxon>Pseudomonadati</taxon>
        <taxon>Bacteroidota</taxon>
        <taxon>Flavobacteriia</taxon>
        <taxon>Flavobacteriales</taxon>
        <taxon>Flavobacteriaceae</taxon>
        <taxon>Lutibacter</taxon>
    </lineage>
</organism>
<dbReference type="Gene3D" id="3.40.1350.10">
    <property type="match status" value="1"/>
</dbReference>
<dbReference type="InterPro" id="IPR011856">
    <property type="entry name" value="tRNA_endonuc-like_dom_sf"/>
</dbReference>
<sequence length="119" mass="13929">MATHNELGEKGEQLAVEFLQKKGYKILERNWRFKKAEVDIIALKDDILIPVEVKTRTSNYFGNPQDFVNQKKIQLLVEAINEYIISKDLDVEVRFDIVAIIQNKNITKIEHLEDAFLHF</sequence>
<dbReference type="InterPro" id="IPR003509">
    <property type="entry name" value="UPF0102_YraN-like"/>
</dbReference>
<dbReference type="GO" id="GO:0004519">
    <property type="term" value="F:endonuclease activity"/>
    <property type="evidence" value="ECO:0007669"/>
    <property type="project" value="UniProtKB-KW"/>
</dbReference>
<dbReference type="NCBIfam" id="NF009150">
    <property type="entry name" value="PRK12497.1-3"/>
    <property type="match status" value="1"/>
</dbReference>
<dbReference type="AlphaFoldDB" id="A0A1H3D2P5"/>
<accession>A0A1H3D2P5</accession>
<evidence type="ECO:0000256" key="2">
    <source>
        <dbReference type="HAMAP-Rule" id="MF_00048"/>
    </source>
</evidence>
<dbReference type="InterPro" id="IPR011335">
    <property type="entry name" value="Restrct_endonuc-II-like"/>
</dbReference>
<dbReference type="EMBL" id="FNNJ01000007">
    <property type="protein sequence ID" value="SDX60657.1"/>
    <property type="molecule type" value="Genomic_DNA"/>
</dbReference>